<accession>A0A4Q2K1D0</accession>
<dbReference type="Gene3D" id="6.10.250.3150">
    <property type="match status" value="1"/>
</dbReference>
<dbReference type="InterPro" id="IPR011055">
    <property type="entry name" value="Dup_hybrid_motif"/>
</dbReference>
<evidence type="ECO:0000256" key="3">
    <source>
        <dbReference type="SAM" id="MobiDB-lite"/>
    </source>
</evidence>
<feature type="coiled-coil region" evidence="2">
    <location>
        <begin position="189"/>
        <end position="223"/>
    </location>
</feature>
<dbReference type="AlphaFoldDB" id="A0A4Q2K1D0"/>
<dbReference type="SUPFAM" id="SSF57997">
    <property type="entry name" value="Tropomyosin"/>
    <property type="match status" value="1"/>
</dbReference>
<dbReference type="EMBL" id="SDPW01000001">
    <property type="protein sequence ID" value="RXZ53344.1"/>
    <property type="molecule type" value="Genomic_DNA"/>
</dbReference>
<feature type="domain" description="Peptidoglycan hydrolase PcsB coiled-coil" evidence="6">
    <location>
        <begin position="104"/>
        <end position="168"/>
    </location>
</feature>
<feature type="signal peptide" evidence="4">
    <location>
        <begin position="1"/>
        <end position="34"/>
    </location>
</feature>
<keyword evidence="2" id="KW-0175">Coiled coil</keyword>
<evidence type="ECO:0000256" key="2">
    <source>
        <dbReference type="SAM" id="Coils"/>
    </source>
</evidence>
<reference evidence="7 8" key="1">
    <citation type="submission" date="2019-01" db="EMBL/GenBank/DDBJ databases">
        <title>Senegalimassilia sp. nov. KGMB04484 isolated human feces.</title>
        <authorList>
            <person name="Han K.-I."/>
            <person name="Kim J.-S."/>
            <person name="Lee K.C."/>
            <person name="Suh M.K."/>
            <person name="Eom M.K."/>
            <person name="Lee J.H."/>
            <person name="Park S.-H."/>
            <person name="Kang S.W."/>
            <person name="Park J.-E."/>
            <person name="Oh B.S."/>
            <person name="Yu S.Y."/>
            <person name="Choi S.-H."/>
            <person name="Lee D.H."/>
            <person name="Yoon H."/>
            <person name="Kim B.-Y."/>
            <person name="Lee J.H."/>
            <person name="Lee J.-S."/>
        </authorList>
    </citation>
    <scope>NUCLEOTIDE SEQUENCE [LARGE SCALE GENOMIC DNA]</scope>
    <source>
        <strain evidence="7 8">KGMB04484</strain>
    </source>
</reference>
<dbReference type="Pfam" id="PF01551">
    <property type="entry name" value="Peptidase_M23"/>
    <property type="match status" value="1"/>
</dbReference>
<keyword evidence="8" id="KW-1185">Reference proteome</keyword>
<feature type="region of interest" description="Disordered" evidence="3">
    <location>
        <begin position="87"/>
        <end position="106"/>
    </location>
</feature>
<dbReference type="PANTHER" id="PTHR21666">
    <property type="entry name" value="PEPTIDASE-RELATED"/>
    <property type="match status" value="1"/>
</dbReference>
<dbReference type="RefSeq" id="WP_129423074.1">
    <property type="nucleotide sequence ID" value="NZ_SDPW01000001.1"/>
</dbReference>
<evidence type="ECO:0000256" key="4">
    <source>
        <dbReference type="SAM" id="SignalP"/>
    </source>
</evidence>
<keyword evidence="1 4" id="KW-0732">Signal</keyword>
<evidence type="ECO:0000313" key="7">
    <source>
        <dbReference type="EMBL" id="RXZ53344.1"/>
    </source>
</evidence>
<evidence type="ECO:0000256" key="1">
    <source>
        <dbReference type="ARBA" id="ARBA00022729"/>
    </source>
</evidence>
<dbReference type="SUPFAM" id="SSF51261">
    <property type="entry name" value="Duplicated hybrid motif"/>
    <property type="match status" value="1"/>
</dbReference>
<dbReference type="InterPro" id="IPR057309">
    <property type="entry name" value="PcsB_CC"/>
</dbReference>
<dbReference type="Proteomes" id="UP000293345">
    <property type="component" value="Unassembled WGS sequence"/>
</dbReference>
<evidence type="ECO:0000259" key="5">
    <source>
        <dbReference type="Pfam" id="PF01551"/>
    </source>
</evidence>
<gene>
    <name evidence="7" type="ORF">ET524_01675</name>
</gene>
<evidence type="ECO:0000313" key="8">
    <source>
        <dbReference type="Proteomes" id="UP000293345"/>
    </source>
</evidence>
<comment type="caution">
    <text evidence="7">The sequence shown here is derived from an EMBL/GenBank/DDBJ whole genome shotgun (WGS) entry which is preliminary data.</text>
</comment>
<protein>
    <submittedName>
        <fullName evidence="7">Peptidase M23</fullName>
    </submittedName>
</protein>
<dbReference type="Gene3D" id="2.70.70.10">
    <property type="entry name" value="Glucose Permease (Domain IIA)"/>
    <property type="match status" value="1"/>
</dbReference>
<dbReference type="InterPro" id="IPR016047">
    <property type="entry name" value="M23ase_b-sheet_dom"/>
</dbReference>
<sequence length="405" mass="42492">MLDFTQRVSRFSLSVVVAASLAFAPVAGANTAFAAESDDLTAQADELAASSVAKQAEADTLAQKIDGLQTNLNDAQQRYNTAMQQHDEAQAAADDARQRKEAADDRTAQLQERLGGRAVDMYKSGGSMSFLGVLMGVSSFDDFVNMWDTLQRIAQQDANLIDESKQVRTEAAEAQASFEEQSQIAADEMTAAQAAKDEIEATKSTMETELAKVTEEVALLQGQEESVRLSAEEAKQREEEAARVAASYSASAGINDYSGGGSYSDSGNSYTGGGGGTSAIGGWVNPCPSYYGVTCEFGYSPITGSHNGIDLGAASGAPILAAGPGTVTYVGWYGTGGNAVIISHGNGMRTIYMHQSQTAATVGQTVNAGDVIGYVGTTGLSTGPHLHFQIEINGSPVNPRNYYSF</sequence>
<dbReference type="OrthoDB" id="1099523at2"/>
<dbReference type="CDD" id="cd12797">
    <property type="entry name" value="M23_peptidase"/>
    <property type="match status" value="1"/>
</dbReference>
<feature type="chain" id="PRO_5020391487" evidence="4">
    <location>
        <begin position="35"/>
        <end position="405"/>
    </location>
</feature>
<organism evidence="7 8">
    <name type="scientific">Senegalimassilia faecalis</name>
    <dbReference type="NCBI Taxonomy" id="2509433"/>
    <lineage>
        <taxon>Bacteria</taxon>
        <taxon>Bacillati</taxon>
        <taxon>Actinomycetota</taxon>
        <taxon>Coriobacteriia</taxon>
        <taxon>Coriobacteriales</taxon>
        <taxon>Coriobacteriaceae</taxon>
        <taxon>Senegalimassilia</taxon>
    </lineage>
</organism>
<proteinExistence type="predicted"/>
<name>A0A4Q2K1D0_9ACTN</name>
<dbReference type="Pfam" id="PF24568">
    <property type="entry name" value="CC_PcsB"/>
    <property type="match status" value="1"/>
</dbReference>
<dbReference type="GO" id="GO:0004222">
    <property type="term" value="F:metalloendopeptidase activity"/>
    <property type="evidence" value="ECO:0007669"/>
    <property type="project" value="TreeGrafter"/>
</dbReference>
<feature type="domain" description="M23ase beta-sheet core" evidence="5">
    <location>
        <begin position="305"/>
        <end position="399"/>
    </location>
</feature>
<dbReference type="InterPro" id="IPR050570">
    <property type="entry name" value="Cell_wall_metabolism_enzyme"/>
</dbReference>
<dbReference type="PANTHER" id="PTHR21666:SF270">
    <property type="entry name" value="MUREIN HYDROLASE ACTIVATOR ENVC"/>
    <property type="match status" value="1"/>
</dbReference>
<evidence type="ECO:0000259" key="6">
    <source>
        <dbReference type="Pfam" id="PF24568"/>
    </source>
</evidence>